<dbReference type="EMBL" id="KN832973">
    <property type="protein sequence ID" value="KIM90429.1"/>
    <property type="molecule type" value="Genomic_DNA"/>
</dbReference>
<dbReference type="AlphaFoldDB" id="A0A0C3GFG9"/>
<dbReference type="HOGENOM" id="CLU_018544_12_2_1"/>
<sequence>MRGTSSYTACTSCGSMTVADATTIPSPMPDRVGTDYVPSSSEANVIRSTLSQVQCNISLLDHESGRLQAMLDRVSHNRETLLKFSAEHQALLSPVRCLPPEVLAEIFYYCSPENWIDDNPHDKRATMLSSHVCRMWRQVALSTPRLWSSLSFEIWTANYESSLSLAKSWLSRTGGCPLKLRILCFDRSRNLQFLVDTILPLCHRWQNLYIVVLFAEIDDFVAAIGHVPCLETLDLSVLDSPDILTTRPPPVRIFEAAAKLHGVCLSDEITPHGVQLPWDQLTKFRVGFCGIYDCLEALTWLPNLVKFGVDLPVVKPPPSGAIHNVIQLP</sequence>
<dbReference type="InParanoid" id="A0A0C3GFG9"/>
<organism evidence="1 2">
    <name type="scientific">Piloderma croceum (strain F 1598)</name>
    <dbReference type="NCBI Taxonomy" id="765440"/>
    <lineage>
        <taxon>Eukaryota</taxon>
        <taxon>Fungi</taxon>
        <taxon>Dikarya</taxon>
        <taxon>Basidiomycota</taxon>
        <taxon>Agaricomycotina</taxon>
        <taxon>Agaricomycetes</taxon>
        <taxon>Agaricomycetidae</taxon>
        <taxon>Atheliales</taxon>
        <taxon>Atheliaceae</taxon>
        <taxon>Piloderma</taxon>
    </lineage>
</organism>
<gene>
    <name evidence="1" type="ORF">PILCRDRAFT_183135</name>
</gene>
<protein>
    <submittedName>
        <fullName evidence="1">Uncharacterized protein</fullName>
    </submittedName>
</protein>
<keyword evidence="2" id="KW-1185">Reference proteome</keyword>
<dbReference type="SUPFAM" id="SSF81383">
    <property type="entry name" value="F-box domain"/>
    <property type="match status" value="1"/>
</dbReference>
<feature type="non-terminal residue" evidence="1">
    <location>
        <position position="329"/>
    </location>
</feature>
<dbReference type="STRING" id="765440.A0A0C3GFG9"/>
<name>A0A0C3GFG9_PILCF</name>
<dbReference type="InterPro" id="IPR036047">
    <property type="entry name" value="F-box-like_dom_sf"/>
</dbReference>
<dbReference type="Gene3D" id="1.20.1280.50">
    <property type="match status" value="1"/>
</dbReference>
<dbReference type="Proteomes" id="UP000054166">
    <property type="component" value="Unassembled WGS sequence"/>
</dbReference>
<evidence type="ECO:0000313" key="1">
    <source>
        <dbReference type="EMBL" id="KIM90429.1"/>
    </source>
</evidence>
<proteinExistence type="predicted"/>
<reference evidence="2" key="2">
    <citation type="submission" date="2015-01" db="EMBL/GenBank/DDBJ databases">
        <title>Evolutionary Origins and Diversification of the Mycorrhizal Mutualists.</title>
        <authorList>
            <consortium name="DOE Joint Genome Institute"/>
            <consortium name="Mycorrhizal Genomics Consortium"/>
            <person name="Kohler A."/>
            <person name="Kuo A."/>
            <person name="Nagy L.G."/>
            <person name="Floudas D."/>
            <person name="Copeland A."/>
            <person name="Barry K.W."/>
            <person name="Cichocki N."/>
            <person name="Veneault-Fourrey C."/>
            <person name="LaButti K."/>
            <person name="Lindquist E.A."/>
            <person name="Lipzen A."/>
            <person name="Lundell T."/>
            <person name="Morin E."/>
            <person name="Murat C."/>
            <person name="Riley R."/>
            <person name="Ohm R."/>
            <person name="Sun H."/>
            <person name="Tunlid A."/>
            <person name="Henrissat B."/>
            <person name="Grigoriev I.V."/>
            <person name="Hibbett D.S."/>
            <person name="Martin F."/>
        </authorList>
    </citation>
    <scope>NUCLEOTIDE SEQUENCE [LARGE SCALE GENOMIC DNA]</scope>
    <source>
        <strain evidence="2">F 1598</strain>
    </source>
</reference>
<evidence type="ECO:0000313" key="2">
    <source>
        <dbReference type="Proteomes" id="UP000054166"/>
    </source>
</evidence>
<dbReference type="OrthoDB" id="3365698at2759"/>
<accession>A0A0C3GFG9</accession>
<reference evidence="1 2" key="1">
    <citation type="submission" date="2014-04" db="EMBL/GenBank/DDBJ databases">
        <authorList>
            <consortium name="DOE Joint Genome Institute"/>
            <person name="Kuo A."/>
            <person name="Tarkka M."/>
            <person name="Buscot F."/>
            <person name="Kohler A."/>
            <person name="Nagy L.G."/>
            <person name="Floudas D."/>
            <person name="Copeland A."/>
            <person name="Barry K.W."/>
            <person name="Cichocki N."/>
            <person name="Veneault-Fourrey C."/>
            <person name="LaButti K."/>
            <person name="Lindquist E.A."/>
            <person name="Lipzen A."/>
            <person name="Lundell T."/>
            <person name="Morin E."/>
            <person name="Murat C."/>
            <person name="Sun H."/>
            <person name="Tunlid A."/>
            <person name="Henrissat B."/>
            <person name="Grigoriev I.V."/>
            <person name="Hibbett D.S."/>
            <person name="Martin F."/>
            <person name="Nordberg H.P."/>
            <person name="Cantor M.N."/>
            <person name="Hua S.X."/>
        </authorList>
    </citation>
    <scope>NUCLEOTIDE SEQUENCE [LARGE SCALE GENOMIC DNA]</scope>
    <source>
        <strain evidence="1 2">F 1598</strain>
    </source>
</reference>